<keyword evidence="4" id="KW-0547">Nucleotide-binding</keyword>
<keyword evidence="3 8" id="KW-0812">Transmembrane</keyword>
<dbReference type="GO" id="GO:0140359">
    <property type="term" value="F:ABC-type transporter activity"/>
    <property type="evidence" value="ECO:0007669"/>
    <property type="project" value="InterPro"/>
</dbReference>
<feature type="transmembrane region" description="Helical" evidence="8">
    <location>
        <begin position="188"/>
        <end position="208"/>
    </location>
</feature>
<dbReference type="Gene3D" id="3.40.50.300">
    <property type="entry name" value="P-loop containing nucleotide triphosphate hydrolases"/>
    <property type="match status" value="1"/>
</dbReference>
<feature type="domain" description="ABC transmembrane type-1" evidence="10">
    <location>
        <begin position="26"/>
        <end position="333"/>
    </location>
</feature>
<gene>
    <name evidence="11" type="ORF">DLNHIDIE_03053</name>
</gene>
<dbReference type="EMBL" id="SZUV01000003">
    <property type="protein sequence ID" value="TQN49644.1"/>
    <property type="molecule type" value="Genomic_DNA"/>
</dbReference>
<evidence type="ECO:0000259" key="9">
    <source>
        <dbReference type="PROSITE" id="PS50893"/>
    </source>
</evidence>
<dbReference type="SMART" id="SM00382">
    <property type="entry name" value="AAA"/>
    <property type="match status" value="1"/>
</dbReference>
<feature type="domain" description="ABC transporter" evidence="9">
    <location>
        <begin position="368"/>
        <end position="576"/>
    </location>
</feature>
<evidence type="ECO:0000256" key="5">
    <source>
        <dbReference type="ARBA" id="ARBA00022840"/>
    </source>
</evidence>
<keyword evidence="6 8" id="KW-1133">Transmembrane helix</keyword>
<dbReference type="PANTHER" id="PTHR11384">
    <property type="entry name" value="ATP-BINDING CASSETTE, SUB-FAMILY D MEMBER"/>
    <property type="match status" value="1"/>
</dbReference>
<dbReference type="InterPro" id="IPR036640">
    <property type="entry name" value="ABC1_TM_sf"/>
</dbReference>
<evidence type="ECO:0000256" key="8">
    <source>
        <dbReference type="SAM" id="Phobius"/>
    </source>
</evidence>
<evidence type="ECO:0000256" key="4">
    <source>
        <dbReference type="ARBA" id="ARBA00022741"/>
    </source>
</evidence>
<dbReference type="PROSITE" id="PS50893">
    <property type="entry name" value="ABC_TRANSPORTER_2"/>
    <property type="match status" value="1"/>
</dbReference>
<accession>A0A543PZY6</accession>
<dbReference type="PANTHER" id="PTHR11384:SF59">
    <property type="entry name" value="LYSOSOMAL COBALAMIN TRANSPORTER ABCD4"/>
    <property type="match status" value="1"/>
</dbReference>
<evidence type="ECO:0000259" key="10">
    <source>
        <dbReference type="PROSITE" id="PS50929"/>
    </source>
</evidence>
<protein>
    <submittedName>
        <fullName evidence="11">Putative ABC transporter ATP-binding protein</fullName>
    </submittedName>
</protein>
<organism evidence="11 12">
    <name type="scientific">Acidithiobacillus thiooxidans ATCC 19377</name>
    <dbReference type="NCBI Taxonomy" id="637390"/>
    <lineage>
        <taxon>Bacteria</taxon>
        <taxon>Pseudomonadati</taxon>
        <taxon>Pseudomonadota</taxon>
        <taxon>Acidithiobacillia</taxon>
        <taxon>Acidithiobacillales</taxon>
        <taxon>Acidithiobacillaceae</taxon>
        <taxon>Acidithiobacillus</taxon>
    </lineage>
</organism>
<keyword evidence="5 11" id="KW-0067">ATP-binding</keyword>
<evidence type="ECO:0000256" key="6">
    <source>
        <dbReference type="ARBA" id="ARBA00022989"/>
    </source>
</evidence>
<dbReference type="Pfam" id="PF06472">
    <property type="entry name" value="ABC_membrane_2"/>
    <property type="match status" value="1"/>
</dbReference>
<evidence type="ECO:0000313" key="12">
    <source>
        <dbReference type="Proteomes" id="UP000315403"/>
    </source>
</evidence>
<comment type="caution">
    <text evidence="11">The sequence shown here is derived from an EMBL/GenBank/DDBJ whole genome shotgun (WGS) entry which is preliminary data.</text>
</comment>
<dbReference type="AlphaFoldDB" id="A0A543PZY6"/>
<dbReference type="SUPFAM" id="SSF90123">
    <property type="entry name" value="ABC transporter transmembrane region"/>
    <property type="match status" value="1"/>
</dbReference>
<proteinExistence type="predicted"/>
<keyword evidence="2" id="KW-0813">Transport</keyword>
<dbReference type="Proteomes" id="UP000315403">
    <property type="component" value="Unassembled WGS sequence"/>
</dbReference>
<evidence type="ECO:0000256" key="2">
    <source>
        <dbReference type="ARBA" id="ARBA00022448"/>
    </source>
</evidence>
<feature type="transmembrane region" description="Helical" evidence="8">
    <location>
        <begin position="26"/>
        <end position="46"/>
    </location>
</feature>
<dbReference type="InterPro" id="IPR011527">
    <property type="entry name" value="ABC1_TM_dom"/>
</dbReference>
<evidence type="ECO:0000256" key="3">
    <source>
        <dbReference type="ARBA" id="ARBA00022692"/>
    </source>
</evidence>
<dbReference type="InterPro" id="IPR003593">
    <property type="entry name" value="AAA+_ATPase"/>
</dbReference>
<dbReference type="InterPro" id="IPR027417">
    <property type="entry name" value="P-loop_NTPase"/>
</dbReference>
<sequence>MSLFSLSYDVLNLVAPYLKDKNEKKLAITLFLIITIANVLLVYISYRITEWYALFFNALQHFKMDAAWYQILIFTCLVSFFIIVYMGQLFLTYWLTIRWRKWMTKDYLHKWTSNKVGYIIQNYESNGVDNPDQRIADDINHFTEQTMSIYVGMLGSVVTLMMFSYLLWTLSKQITLPLDGKIITIPGYLFWAALIYSAAGTIVAHKIGKKLSHLNFTQEKYQADFRVGMVNLRSNNATFALQNSEDTERSYILSSFNNVYQNRWKIIWRSTGLALWQSSFGQAGIIFPYLVTLPAYFINKSIGIGGLQEIVVAFTAVQSAMSYLVNNYGIIANWHAILTRLVTFSKALIVCHDLRKSLPLKTYHNEGLEINNLDVRLPNGKKIINCLSMNLNPSEHLIIKGASGVGKSILIQTLAGLSLIASGSVGLPTRNNGNVIFLPQQPYINQGTLMDVVLYPQNYKNSDNSDQEISDALARSGLSHYIADLNKNENWNKVLSNSEKQRIIFSRILLLNPRIVFFDEATSYIDDNDSFTLYNMIIEKFPNISIIISTKSDKFDTFANKILKLKFPGIWELTSV</sequence>
<comment type="subcellular location">
    <subcellularLocation>
        <location evidence="1">Cell membrane</location>
        <topology evidence="1">Multi-pass membrane protein</topology>
    </subcellularLocation>
</comment>
<dbReference type="SUPFAM" id="SSF52540">
    <property type="entry name" value="P-loop containing nucleoside triphosphate hydrolases"/>
    <property type="match status" value="1"/>
</dbReference>
<reference evidence="11 12" key="1">
    <citation type="submission" date="2019-03" db="EMBL/GenBank/DDBJ databases">
        <title>New insights into Acidothiobacillus thiooxidans sulfur metabolism through coupled gene expression, solution geochemistry, microscopy and spectroscopy analyses.</title>
        <authorList>
            <person name="Camacho D."/>
            <person name="Frazao R."/>
            <person name="Fouillen A."/>
            <person name="Nanci A."/>
            <person name="Lang B.F."/>
            <person name="Apte S.C."/>
            <person name="Baron C."/>
            <person name="Warren L.A."/>
        </authorList>
    </citation>
    <scope>NUCLEOTIDE SEQUENCE [LARGE SCALE GENOMIC DNA]</scope>
    <source>
        <strain evidence="11 12">ATCC 19377</strain>
    </source>
</reference>
<evidence type="ECO:0000256" key="1">
    <source>
        <dbReference type="ARBA" id="ARBA00004651"/>
    </source>
</evidence>
<feature type="transmembrane region" description="Helical" evidence="8">
    <location>
        <begin position="66"/>
        <end position="95"/>
    </location>
</feature>
<dbReference type="InterPro" id="IPR050835">
    <property type="entry name" value="ABC_transporter_sub-D"/>
</dbReference>
<dbReference type="RefSeq" id="WP_142089699.1">
    <property type="nucleotide sequence ID" value="NZ_SZUV01000003.1"/>
</dbReference>
<dbReference type="GO" id="GO:0005524">
    <property type="term" value="F:ATP binding"/>
    <property type="evidence" value="ECO:0007669"/>
    <property type="project" value="UniProtKB-KW"/>
</dbReference>
<dbReference type="PROSITE" id="PS50929">
    <property type="entry name" value="ABC_TM1F"/>
    <property type="match status" value="1"/>
</dbReference>
<dbReference type="Pfam" id="PF00005">
    <property type="entry name" value="ABC_tran"/>
    <property type="match status" value="1"/>
</dbReference>
<evidence type="ECO:0000256" key="7">
    <source>
        <dbReference type="ARBA" id="ARBA00023136"/>
    </source>
</evidence>
<dbReference type="InterPro" id="IPR003439">
    <property type="entry name" value="ABC_transporter-like_ATP-bd"/>
</dbReference>
<evidence type="ECO:0000313" key="11">
    <source>
        <dbReference type="EMBL" id="TQN49644.1"/>
    </source>
</evidence>
<dbReference type="GO" id="GO:0016887">
    <property type="term" value="F:ATP hydrolysis activity"/>
    <property type="evidence" value="ECO:0007669"/>
    <property type="project" value="InterPro"/>
</dbReference>
<feature type="transmembrane region" description="Helical" evidence="8">
    <location>
        <begin position="149"/>
        <end position="168"/>
    </location>
</feature>
<name>A0A543PZY6_ACITH</name>
<keyword evidence="7 8" id="KW-0472">Membrane</keyword>
<dbReference type="Gene3D" id="1.20.1560.10">
    <property type="entry name" value="ABC transporter type 1, transmembrane domain"/>
    <property type="match status" value="1"/>
</dbReference>
<dbReference type="GO" id="GO:0005886">
    <property type="term" value="C:plasma membrane"/>
    <property type="evidence" value="ECO:0007669"/>
    <property type="project" value="UniProtKB-SubCell"/>
</dbReference>